<evidence type="ECO:0000313" key="5">
    <source>
        <dbReference type="Proteomes" id="UP000708208"/>
    </source>
</evidence>
<dbReference type="GO" id="GO:0004364">
    <property type="term" value="F:glutathione transferase activity"/>
    <property type="evidence" value="ECO:0007669"/>
    <property type="project" value="TreeGrafter"/>
</dbReference>
<comment type="caution">
    <text evidence="4">The sequence shown here is derived from an EMBL/GenBank/DDBJ whole genome shotgun (WGS) entry which is preliminary data.</text>
</comment>
<feature type="domain" description="GST C-terminal" evidence="3">
    <location>
        <begin position="82"/>
        <end position="202"/>
    </location>
</feature>
<evidence type="ECO:0000259" key="2">
    <source>
        <dbReference type="PROSITE" id="PS50404"/>
    </source>
</evidence>
<dbReference type="InterPro" id="IPR004046">
    <property type="entry name" value="GST_C"/>
</dbReference>
<keyword evidence="5" id="KW-1185">Reference proteome</keyword>
<dbReference type="SFLD" id="SFLDS00019">
    <property type="entry name" value="Glutathione_Transferase_(cytos"/>
    <property type="match status" value="1"/>
</dbReference>
<organism evidence="4 5">
    <name type="scientific">Allacma fusca</name>
    <dbReference type="NCBI Taxonomy" id="39272"/>
    <lineage>
        <taxon>Eukaryota</taxon>
        <taxon>Metazoa</taxon>
        <taxon>Ecdysozoa</taxon>
        <taxon>Arthropoda</taxon>
        <taxon>Hexapoda</taxon>
        <taxon>Collembola</taxon>
        <taxon>Symphypleona</taxon>
        <taxon>Sminthuridae</taxon>
        <taxon>Allacma</taxon>
    </lineage>
</organism>
<name>A0A8J2LJS9_9HEXA</name>
<accession>A0A8J2LJS9</accession>
<evidence type="ECO:0008006" key="6">
    <source>
        <dbReference type="Google" id="ProtNLM"/>
    </source>
</evidence>
<dbReference type="PANTHER" id="PTHR43969">
    <property type="entry name" value="GLUTATHIONE S TRANSFERASE D10, ISOFORM A-RELATED"/>
    <property type="match status" value="1"/>
</dbReference>
<comment type="subunit">
    <text evidence="1">Homodimer.</text>
</comment>
<evidence type="ECO:0000256" key="1">
    <source>
        <dbReference type="ARBA" id="ARBA00011738"/>
    </source>
</evidence>
<evidence type="ECO:0000313" key="4">
    <source>
        <dbReference type="EMBL" id="CAG7838157.1"/>
    </source>
</evidence>
<protein>
    <recommendedName>
        <fullName evidence="6">Glutathione S-transferase</fullName>
    </recommendedName>
</protein>
<dbReference type="CDD" id="cd03177">
    <property type="entry name" value="GST_C_Delta_Epsilon"/>
    <property type="match status" value="1"/>
</dbReference>
<dbReference type="InterPro" id="IPR004045">
    <property type="entry name" value="Glutathione_S-Trfase_N"/>
</dbReference>
<dbReference type="FunFam" id="1.20.1050.10:FF:000007">
    <property type="entry name" value="Glutathione S-transferase 1-1"/>
    <property type="match status" value="1"/>
</dbReference>
<dbReference type="SFLD" id="SFLDG00358">
    <property type="entry name" value="Main_(cytGST)"/>
    <property type="match status" value="1"/>
</dbReference>
<dbReference type="PROSITE" id="PS50404">
    <property type="entry name" value="GST_NTER"/>
    <property type="match status" value="1"/>
</dbReference>
<evidence type="ECO:0000259" key="3">
    <source>
        <dbReference type="PROSITE" id="PS50405"/>
    </source>
</evidence>
<dbReference type="Pfam" id="PF00043">
    <property type="entry name" value="GST_C"/>
    <property type="match status" value="1"/>
</dbReference>
<reference evidence="4" key="1">
    <citation type="submission" date="2021-06" db="EMBL/GenBank/DDBJ databases">
        <authorList>
            <person name="Hodson N. C."/>
            <person name="Mongue J. A."/>
            <person name="Jaron S. K."/>
        </authorList>
    </citation>
    <scope>NUCLEOTIDE SEQUENCE</scope>
</reference>
<dbReference type="PANTHER" id="PTHR43969:SF9">
    <property type="entry name" value="GLUTATHIONE S TRANSFERASE D10, ISOFORM A-RELATED"/>
    <property type="match status" value="1"/>
</dbReference>
<dbReference type="Pfam" id="PF13417">
    <property type="entry name" value="GST_N_3"/>
    <property type="match status" value="1"/>
</dbReference>
<feature type="domain" description="GST N-terminal" evidence="2">
    <location>
        <begin position="1"/>
        <end position="60"/>
    </location>
</feature>
<dbReference type="PROSITE" id="PS50405">
    <property type="entry name" value="GST_CTER"/>
    <property type="match status" value="1"/>
</dbReference>
<sequence>MGIDCYYHPFSSPSRGEQYTPEFLKMNPNHAVPTLDDDGFYLYDSRSIMKYLANAYAKGDTMYPKDPKKRYLVDQRLMLDVDTYQAYLVDQRLMLDVDTYQAFANVFYPPAFFKQKIEPDKVKKLDEALERVSKYLDQTTYIAGNSMTIADFSTAATLSTIQECGHDVEKLPSIKRYLTRCKEEILGWIELNQQGAEQYGQFIQNAVQNAQK</sequence>
<dbReference type="InterPro" id="IPR010987">
    <property type="entry name" value="Glutathione-S-Trfase_C-like"/>
</dbReference>
<dbReference type="OrthoDB" id="2309723at2759"/>
<gene>
    <name evidence="4" type="ORF">AFUS01_LOCUS47152</name>
</gene>
<dbReference type="Proteomes" id="UP000708208">
    <property type="component" value="Unassembled WGS sequence"/>
</dbReference>
<dbReference type="InterPro" id="IPR040079">
    <property type="entry name" value="Glutathione_S-Trfase"/>
</dbReference>
<dbReference type="AlphaFoldDB" id="A0A8J2LJS9"/>
<dbReference type="GO" id="GO:0006749">
    <property type="term" value="P:glutathione metabolic process"/>
    <property type="evidence" value="ECO:0007669"/>
    <property type="project" value="TreeGrafter"/>
</dbReference>
<dbReference type="EMBL" id="CAJVCH010571650">
    <property type="protein sequence ID" value="CAG7838157.1"/>
    <property type="molecule type" value="Genomic_DNA"/>
</dbReference>
<proteinExistence type="predicted"/>